<evidence type="ECO:0000313" key="2">
    <source>
        <dbReference type="EMBL" id="PPR98405.1"/>
    </source>
</evidence>
<dbReference type="InterPro" id="IPR040233">
    <property type="entry name" value="CCD97-like_C"/>
</dbReference>
<dbReference type="AlphaFoldDB" id="A0A2P5X4Y6"/>
<feature type="domain" description="CCD97-like C-terminal" evidence="1">
    <location>
        <begin position="210"/>
        <end position="275"/>
    </location>
</feature>
<evidence type="ECO:0000259" key="1">
    <source>
        <dbReference type="Pfam" id="PF09747"/>
    </source>
</evidence>
<gene>
    <name evidence="2" type="ORF">GOBAR_AA22259</name>
</gene>
<dbReference type="Proteomes" id="UP000239757">
    <property type="component" value="Unassembled WGS sequence"/>
</dbReference>
<accession>A0A2P5X4Y6</accession>
<dbReference type="PANTHER" id="PTHR31840">
    <property type="entry name" value="COILED-COIL DOMAIN-CONTAINING PROTEIN 97"/>
    <property type="match status" value="1"/>
</dbReference>
<organism evidence="2 3">
    <name type="scientific">Gossypium barbadense</name>
    <name type="common">Sea Island cotton</name>
    <name type="synonym">Hibiscus barbadensis</name>
    <dbReference type="NCBI Taxonomy" id="3634"/>
    <lineage>
        <taxon>Eukaryota</taxon>
        <taxon>Viridiplantae</taxon>
        <taxon>Streptophyta</taxon>
        <taxon>Embryophyta</taxon>
        <taxon>Tracheophyta</taxon>
        <taxon>Spermatophyta</taxon>
        <taxon>Magnoliopsida</taxon>
        <taxon>eudicotyledons</taxon>
        <taxon>Gunneridae</taxon>
        <taxon>Pentapetalae</taxon>
        <taxon>rosids</taxon>
        <taxon>malvids</taxon>
        <taxon>Malvales</taxon>
        <taxon>Malvaceae</taxon>
        <taxon>Malvoideae</taxon>
        <taxon>Gossypium</taxon>
    </lineage>
</organism>
<dbReference type="EMBL" id="KZ665654">
    <property type="protein sequence ID" value="PPR98405.1"/>
    <property type="molecule type" value="Genomic_DNA"/>
</dbReference>
<name>A0A2P5X4Y6_GOSBA</name>
<protein>
    <recommendedName>
        <fullName evidence="1">CCD97-like C-terminal domain-containing protein</fullName>
    </recommendedName>
</protein>
<proteinExistence type="predicted"/>
<evidence type="ECO:0000313" key="3">
    <source>
        <dbReference type="Proteomes" id="UP000239757"/>
    </source>
</evidence>
<dbReference type="PANTHER" id="PTHR31840:SF1">
    <property type="entry name" value="COILED-COIL DOMAIN-CONTAINING PROTEIN 97"/>
    <property type="match status" value="1"/>
</dbReference>
<feature type="domain" description="CCD97-like C-terminal" evidence="1">
    <location>
        <begin position="97"/>
        <end position="173"/>
    </location>
</feature>
<dbReference type="OrthoDB" id="333176at2759"/>
<sequence length="402" mass="46955">MESITERLSALDNLYFPRALQSSASDPSNRKSILHDLLSRDVPVFLERYGSQLTCDELHEFDALNDDYEVNWHLKHLRSKMSPTLEELKLRSVTVKNRRRAYLTKLVCDGHYFSEDAMREREPYLHHEYLGRFQDLSGRSMARRGERWSETLMRRCEEARLVAKIREQQQRLGVAQKDWTVFGTRCLALWLIVFMMLLDHLGDDIVAASATMEQHEEAPSAEEMQERMDQFTYIMQQKFLSGEDYEYLDYSKIDDDETLDDHWLREANHDAEEKYLFVIAVVSDYLFLLMYLTSYINVMEWHVHVGSHSSDRPALEPRVVVIKSSLKKYVNHRFCAYNVVSSLFLCGLRNHIGDLTLIFLNLEGVGGKLQNVDLDIVLNILTSSHSTESESRREVHLIDPVH</sequence>
<reference evidence="2 3" key="1">
    <citation type="submission" date="2015-01" db="EMBL/GenBank/DDBJ databases">
        <title>Genome of allotetraploid Gossypium barbadense reveals genomic plasticity and fiber elongation in cotton evolution.</title>
        <authorList>
            <person name="Chen X."/>
            <person name="Liu X."/>
            <person name="Zhao B."/>
            <person name="Zheng H."/>
            <person name="Hu Y."/>
            <person name="Lu G."/>
            <person name="Yang C."/>
            <person name="Chen J."/>
            <person name="Shan C."/>
            <person name="Zhang L."/>
            <person name="Zhou Y."/>
            <person name="Wang L."/>
            <person name="Guo W."/>
            <person name="Bai Y."/>
            <person name="Ruan J."/>
            <person name="Shangguan X."/>
            <person name="Mao Y."/>
            <person name="Jiang J."/>
            <person name="Zhu Y."/>
            <person name="Lei J."/>
            <person name="Kang H."/>
            <person name="Chen S."/>
            <person name="He X."/>
            <person name="Wang R."/>
            <person name="Wang Y."/>
            <person name="Chen J."/>
            <person name="Wang L."/>
            <person name="Yu S."/>
            <person name="Wang B."/>
            <person name="Wei J."/>
            <person name="Song S."/>
            <person name="Lu X."/>
            <person name="Gao Z."/>
            <person name="Gu W."/>
            <person name="Deng X."/>
            <person name="Ma D."/>
            <person name="Wang S."/>
            <person name="Liang W."/>
            <person name="Fang L."/>
            <person name="Cai C."/>
            <person name="Zhu X."/>
            <person name="Zhou B."/>
            <person name="Zhang Y."/>
            <person name="Chen Z."/>
            <person name="Xu S."/>
            <person name="Zhu R."/>
            <person name="Wang S."/>
            <person name="Zhang T."/>
            <person name="Zhao G."/>
        </authorList>
    </citation>
    <scope>NUCLEOTIDE SEQUENCE [LARGE SCALE GENOMIC DNA]</scope>
    <source>
        <strain evidence="3">cv. Xinhai21</strain>
        <tissue evidence="2">Leaf</tissue>
    </source>
</reference>
<dbReference type="InterPro" id="IPR018613">
    <property type="entry name" value="Ccdc97-like"/>
</dbReference>
<dbReference type="Pfam" id="PF09747">
    <property type="entry name" value="CCD97-like_C"/>
    <property type="match status" value="2"/>
</dbReference>